<dbReference type="InterPro" id="IPR012910">
    <property type="entry name" value="Plug_dom"/>
</dbReference>
<feature type="signal peptide" evidence="12">
    <location>
        <begin position="1"/>
        <end position="22"/>
    </location>
</feature>
<keyword evidence="4 10" id="KW-1134">Transmembrane beta strand</keyword>
<dbReference type="InterPro" id="IPR000758">
    <property type="entry name" value="Enterovir_OMP"/>
</dbReference>
<keyword evidence="16" id="KW-1185">Reference proteome</keyword>
<dbReference type="Gene3D" id="2.40.170.20">
    <property type="entry name" value="TonB-dependent receptor, beta-barrel domain"/>
    <property type="match status" value="1"/>
</dbReference>
<protein>
    <submittedName>
        <fullName evidence="15">TonB-dependent siderophore receptor</fullName>
    </submittedName>
</protein>
<dbReference type="CDD" id="cd01347">
    <property type="entry name" value="ligand_gated_channel"/>
    <property type="match status" value="1"/>
</dbReference>
<dbReference type="InterPro" id="IPR037066">
    <property type="entry name" value="Plug_dom_sf"/>
</dbReference>
<dbReference type="NCBIfam" id="TIGR01783">
    <property type="entry name" value="TonB-siderophor"/>
    <property type="match status" value="1"/>
</dbReference>
<dbReference type="Pfam" id="PF00593">
    <property type="entry name" value="TonB_dep_Rec_b-barrel"/>
    <property type="match status" value="1"/>
</dbReference>
<feature type="domain" description="TonB-dependent receptor-like beta-barrel" evidence="13">
    <location>
        <begin position="236"/>
        <end position="670"/>
    </location>
</feature>
<dbReference type="PROSITE" id="PS00695">
    <property type="entry name" value="ENT_VIR_OMP_2"/>
    <property type="match status" value="1"/>
</dbReference>
<keyword evidence="8 15" id="KW-0675">Receptor</keyword>
<dbReference type="RefSeq" id="WP_380603321.1">
    <property type="nucleotide sequence ID" value="NZ_JBHSDU010000015.1"/>
</dbReference>
<comment type="similarity">
    <text evidence="2 10 11">Belongs to the TonB-dependent receptor family.</text>
</comment>
<evidence type="ECO:0000313" key="15">
    <source>
        <dbReference type="EMBL" id="MFC4313213.1"/>
    </source>
</evidence>
<sequence>MNISLKHAVALAIAAASGAAYAQDHSDISGQTLETVLITAKRDDRVSKGATGLDLDIADTPQSISVVTRELMDNFGADNINDALRLATGLNVEEWETNRTNYMARGFEIKNTQVDGVGLPNDWGIVKGAMDSFGYEKAEIIRGANGLLTGVGNSAGTINYVRKRPTNVTQGSIEGSGGSFDQRRLEADYSTPFTADGKWAGRIAFASEEQDSWVRGLSNDRTFVYGVIDGQLGERSTLTLGYSYQEANTDQSMWGALVLSYTDGTQAEFARSASTAVDWTFWDTRNTTAFAEYTFKLAEAWDFKLTYNYLKYEDTSKLFYASPNAGIDRDTGLGLTGWPGYWFTDDQVNLLEASLNGTFELFGREHEAMVGVSYGDGDHKQHNREVDADDPVWDPTPPFPYAANSIAEPAWLPLSYYGTTNQTLKRAFGATRLSVTDKLRAIVGFNYAEYHRDGDQTGVSFDQTERETSPYAGLTYQLLDRVMLYGSYSDIYQPQDQTDINGQYLDPSKGLNYEVGVKAEWLDRRLLTTVALFKAEQENLSTYVGLNDAGQYYYEGVDVDSKGIELEVVGRLGQNVDLVLGYTTLKLEGADGQDIYEWVPRHTANVALSARVPSFTALSFGISGRWQSETSKRDEYTTFVVRQDSYATLNAFARWEVTPKLHVRANVYNLSDEKYITSLYQVGYYGAPRSYEVGLGYRF</sequence>
<dbReference type="Gene3D" id="2.170.130.10">
    <property type="entry name" value="TonB-dependent receptor, plug domain"/>
    <property type="match status" value="1"/>
</dbReference>
<keyword evidence="9 10" id="KW-0998">Cell outer membrane</keyword>
<evidence type="ECO:0000256" key="6">
    <source>
        <dbReference type="ARBA" id="ARBA00023077"/>
    </source>
</evidence>
<evidence type="ECO:0000256" key="7">
    <source>
        <dbReference type="ARBA" id="ARBA00023136"/>
    </source>
</evidence>
<dbReference type="SUPFAM" id="SSF56935">
    <property type="entry name" value="Porins"/>
    <property type="match status" value="1"/>
</dbReference>
<keyword evidence="5 10" id="KW-0812">Transmembrane</keyword>
<evidence type="ECO:0000256" key="11">
    <source>
        <dbReference type="RuleBase" id="RU003357"/>
    </source>
</evidence>
<evidence type="ECO:0000256" key="4">
    <source>
        <dbReference type="ARBA" id="ARBA00022452"/>
    </source>
</evidence>
<comment type="subcellular location">
    <subcellularLocation>
        <location evidence="1 10">Cell outer membrane</location>
        <topology evidence="1 10">Multi-pass membrane protein</topology>
    </subcellularLocation>
</comment>
<dbReference type="InterPro" id="IPR036942">
    <property type="entry name" value="Beta-barrel_TonB_sf"/>
</dbReference>
<keyword evidence="6 11" id="KW-0798">TonB box</keyword>
<accession>A0ABV8T015</accession>
<feature type="domain" description="TonB-dependent receptor plug" evidence="14">
    <location>
        <begin position="57"/>
        <end position="157"/>
    </location>
</feature>
<keyword evidence="7 10" id="KW-0472">Membrane</keyword>
<dbReference type="InterPro" id="IPR000531">
    <property type="entry name" value="Beta-barrel_TonB"/>
</dbReference>
<dbReference type="Proteomes" id="UP001595904">
    <property type="component" value="Unassembled WGS sequence"/>
</dbReference>
<evidence type="ECO:0000259" key="13">
    <source>
        <dbReference type="Pfam" id="PF00593"/>
    </source>
</evidence>
<dbReference type="Pfam" id="PF07715">
    <property type="entry name" value="Plug"/>
    <property type="match status" value="1"/>
</dbReference>
<evidence type="ECO:0000256" key="2">
    <source>
        <dbReference type="ARBA" id="ARBA00009810"/>
    </source>
</evidence>
<evidence type="ECO:0000313" key="16">
    <source>
        <dbReference type="Proteomes" id="UP001595904"/>
    </source>
</evidence>
<evidence type="ECO:0000256" key="5">
    <source>
        <dbReference type="ARBA" id="ARBA00022692"/>
    </source>
</evidence>
<proteinExistence type="inferred from homology"/>
<evidence type="ECO:0000259" key="14">
    <source>
        <dbReference type="Pfam" id="PF07715"/>
    </source>
</evidence>
<dbReference type="PANTHER" id="PTHR32552:SF74">
    <property type="entry name" value="HYDROXAMATE SIDEROPHORE RECEPTOR FHUE"/>
    <property type="match status" value="1"/>
</dbReference>
<dbReference type="PANTHER" id="PTHR32552">
    <property type="entry name" value="FERRICHROME IRON RECEPTOR-RELATED"/>
    <property type="match status" value="1"/>
</dbReference>
<evidence type="ECO:0000256" key="9">
    <source>
        <dbReference type="ARBA" id="ARBA00023237"/>
    </source>
</evidence>
<dbReference type="InterPro" id="IPR010105">
    <property type="entry name" value="TonB_sidphr_rcpt"/>
</dbReference>
<evidence type="ECO:0000256" key="1">
    <source>
        <dbReference type="ARBA" id="ARBA00004571"/>
    </source>
</evidence>
<keyword evidence="3 10" id="KW-0813">Transport</keyword>
<gene>
    <name evidence="15" type="ORF">ACFPN2_29310</name>
</gene>
<comment type="caution">
    <text evidence="15">The sequence shown here is derived from an EMBL/GenBank/DDBJ whole genome shotgun (WGS) entry which is preliminary data.</text>
</comment>
<feature type="chain" id="PRO_5046320532" evidence="12">
    <location>
        <begin position="23"/>
        <end position="699"/>
    </location>
</feature>
<evidence type="ECO:0000256" key="10">
    <source>
        <dbReference type="PROSITE-ProRule" id="PRU01360"/>
    </source>
</evidence>
<evidence type="ECO:0000256" key="8">
    <source>
        <dbReference type="ARBA" id="ARBA00023170"/>
    </source>
</evidence>
<keyword evidence="12" id="KW-0732">Signal</keyword>
<reference evidence="16" key="1">
    <citation type="journal article" date="2019" name="Int. J. Syst. Evol. Microbiol.">
        <title>The Global Catalogue of Microorganisms (GCM) 10K type strain sequencing project: providing services to taxonomists for standard genome sequencing and annotation.</title>
        <authorList>
            <consortium name="The Broad Institute Genomics Platform"/>
            <consortium name="The Broad Institute Genome Sequencing Center for Infectious Disease"/>
            <person name="Wu L."/>
            <person name="Ma J."/>
        </authorList>
    </citation>
    <scope>NUCLEOTIDE SEQUENCE [LARGE SCALE GENOMIC DNA]</scope>
    <source>
        <strain evidence="16">CGMCC 1.10759</strain>
    </source>
</reference>
<dbReference type="PROSITE" id="PS52016">
    <property type="entry name" value="TONB_DEPENDENT_REC_3"/>
    <property type="match status" value="1"/>
</dbReference>
<dbReference type="EMBL" id="JBHSDU010000015">
    <property type="protein sequence ID" value="MFC4313213.1"/>
    <property type="molecule type" value="Genomic_DNA"/>
</dbReference>
<dbReference type="InterPro" id="IPR039426">
    <property type="entry name" value="TonB-dep_rcpt-like"/>
</dbReference>
<evidence type="ECO:0000256" key="12">
    <source>
        <dbReference type="SAM" id="SignalP"/>
    </source>
</evidence>
<organism evidence="15 16">
    <name type="scientific">Steroidobacter flavus</name>
    <dbReference type="NCBI Taxonomy" id="1842136"/>
    <lineage>
        <taxon>Bacteria</taxon>
        <taxon>Pseudomonadati</taxon>
        <taxon>Pseudomonadota</taxon>
        <taxon>Gammaproteobacteria</taxon>
        <taxon>Steroidobacterales</taxon>
        <taxon>Steroidobacteraceae</taxon>
        <taxon>Steroidobacter</taxon>
    </lineage>
</organism>
<evidence type="ECO:0000256" key="3">
    <source>
        <dbReference type="ARBA" id="ARBA00022448"/>
    </source>
</evidence>
<name>A0ABV8T015_9GAMM</name>